<reference evidence="1 2" key="1">
    <citation type="submission" date="2015-08" db="EMBL/GenBank/DDBJ databases">
        <title>Ancestral chromatin configuration constrains chromatin evolution on differentiating sex chromosomes in Drosophila.</title>
        <authorList>
            <person name="Zhou Q."/>
            <person name="Bachtrog D."/>
        </authorList>
    </citation>
    <scope>NUCLEOTIDE SEQUENCE [LARGE SCALE GENOMIC DNA]</scope>
    <source>
        <tissue evidence="1">Whole larvae</tissue>
    </source>
</reference>
<name>A0A0M4EVB0_DROBS</name>
<evidence type="ECO:0000313" key="2">
    <source>
        <dbReference type="Proteomes" id="UP000494163"/>
    </source>
</evidence>
<organism evidence="1 2">
    <name type="scientific">Drosophila busckii</name>
    <name type="common">Fruit fly</name>
    <dbReference type="NCBI Taxonomy" id="30019"/>
    <lineage>
        <taxon>Eukaryota</taxon>
        <taxon>Metazoa</taxon>
        <taxon>Ecdysozoa</taxon>
        <taxon>Arthropoda</taxon>
        <taxon>Hexapoda</taxon>
        <taxon>Insecta</taxon>
        <taxon>Pterygota</taxon>
        <taxon>Neoptera</taxon>
        <taxon>Endopterygota</taxon>
        <taxon>Diptera</taxon>
        <taxon>Brachycera</taxon>
        <taxon>Muscomorpha</taxon>
        <taxon>Ephydroidea</taxon>
        <taxon>Drosophilidae</taxon>
        <taxon>Drosophila</taxon>
    </lineage>
</organism>
<keyword evidence="2" id="KW-1185">Reference proteome</keyword>
<dbReference type="OMA" id="CSDSIYR"/>
<proteinExistence type="predicted"/>
<dbReference type="Proteomes" id="UP000494163">
    <property type="component" value="Chromosome 2R"/>
</dbReference>
<dbReference type="STRING" id="30019.A0A0M4EVB0"/>
<dbReference type="OrthoDB" id="8007968at2759"/>
<evidence type="ECO:0000313" key="1">
    <source>
        <dbReference type="EMBL" id="ALC41532.1"/>
    </source>
</evidence>
<dbReference type="AlphaFoldDB" id="A0A0M4EVB0"/>
<sequence>MCSLLHAEEPTTLEDTEVGRALYDQRQTGKYNIHVSIKDVAIIEVDQNELADETYNEADDDYYYDDSALTIKPIKFSTEASTTTTTTSTELPATTTTAAATTVAIPTPSSNMSSYSAKLLADIAAAAAAQRSRPKANNLIIMSNTPNASTPAAAPSGIAKWLQARSKDEPITSSSTSTTAAPLAALLDYTPAQGHDSPIFKFKVQRGGHSAEAAATRCRSHQYRDAQGKCRAKRSGSVLRKLFGMLVSLPFAGNRRGLGHGLQISPQAEG</sequence>
<dbReference type="EMBL" id="CP012524">
    <property type="protein sequence ID" value="ALC41532.1"/>
    <property type="molecule type" value="Genomic_DNA"/>
</dbReference>
<gene>
    <name evidence="1" type="ORF">Dbus_chr2Rg1111</name>
</gene>
<accession>A0A0M4EVB0</accession>
<protein>
    <submittedName>
        <fullName evidence="1">CG15905</fullName>
    </submittedName>
</protein>